<organism evidence="1 2">
    <name type="scientific">Mycoplasmopsis gallinarum</name>
    <dbReference type="NCBI Taxonomy" id="29557"/>
    <lineage>
        <taxon>Bacteria</taxon>
        <taxon>Bacillati</taxon>
        <taxon>Mycoplasmatota</taxon>
        <taxon>Mycoplasmoidales</taxon>
        <taxon>Metamycoplasmataceae</taxon>
        <taxon>Mycoplasmopsis</taxon>
    </lineage>
</organism>
<keyword evidence="2" id="KW-1185">Reference proteome</keyword>
<accession>A0A168RIJ0</accession>
<sequence>MEIIKKGFTNISYKDGNLFCQEKILNGFNHNVNYEQLNQFDFVPQFIKKDAKFVWWEFIENQKLELNASNLKTISQNLKLLHNSNCQFQNNFMLDRLKSFMKQIQQFNRMTNLILEAWKTVEKIFTNDKTPKVPIHNDLYFSNILVDKNNKLWFVDWEYAAMGNKYYDLALFTCATDLNFAQELILLFNYGNIHLQAYYDQKLVAYFFILTWALSKEIIPINHQYFAQKLDEQLNLWKMTN</sequence>
<dbReference type="RefSeq" id="WP_063626038.1">
    <property type="nucleotide sequence ID" value="NZ_LVLH01000027.1"/>
</dbReference>
<dbReference type="OrthoDB" id="9803871at2"/>
<gene>
    <name evidence="1" type="ORF">MGALLINA_02370</name>
</gene>
<comment type="caution">
    <text evidence="1">The sequence shown here is derived from an EMBL/GenBank/DDBJ whole genome shotgun (WGS) entry which is preliminary data.</text>
</comment>
<reference evidence="1 2" key="1">
    <citation type="submission" date="2016-03" db="EMBL/GenBank/DDBJ databases">
        <title>Genome sequence of Mycoplasma gallinarum strain Mgn_IPT.</title>
        <authorList>
            <person name="Yacoub E."/>
            <person name="Sirand-Pugnet P."/>
            <person name="Barre A."/>
            <person name="Maurier F."/>
            <person name="Blanchard A."/>
            <person name="Ben Abdelmoumen B.M."/>
        </authorList>
    </citation>
    <scope>NUCLEOTIDE SEQUENCE [LARGE SCALE GENOMIC DNA]</scope>
    <source>
        <strain evidence="1 2">Mgn_IPT</strain>
    </source>
</reference>
<keyword evidence="1" id="KW-0418">Kinase</keyword>
<keyword evidence="1" id="KW-0808">Transferase</keyword>
<dbReference type="AlphaFoldDB" id="A0A168RIJ0"/>
<dbReference type="Pfam" id="PF01633">
    <property type="entry name" value="Choline_kinase"/>
    <property type="match status" value="1"/>
</dbReference>
<dbReference type="Gene3D" id="3.90.1200.10">
    <property type="match status" value="1"/>
</dbReference>
<name>A0A168RIJ0_9BACT</name>
<dbReference type="Proteomes" id="UP000076983">
    <property type="component" value="Unassembled WGS sequence"/>
</dbReference>
<dbReference type="InterPro" id="IPR011009">
    <property type="entry name" value="Kinase-like_dom_sf"/>
</dbReference>
<evidence type="ECO:0000313" key="2">
    <source>
        <dbReference type="Proteomes" id="UP000076983"/>
    </source>
</evidence>
<proteinExistence type="predicted"/>
<dbReference type="GO" id="GO:0016301">
    <property type="term" value="F:kinase activity"/>
    <property type="evidence" value="ECO:0007669"/>
    <property type="project" value="UniProtKB-KW"/>
</dbReference>
<dbReference type="PATRIC" id="fig|29557.3.peg.224"/>
<protein>
    <submittedName>
        <fullName evidence="1">Choline kinase family</fullName>
    </submittedName>
</protein>
<dbReference type="SUPFAM" id="SSF56112">
    <property type="entry name" value="Protein kinase-like (PK-like)"/>
    <property type="match status" value="1"/>
</dbReference>
<dbReference type="EMBL" id="LVLH01000027">
    <property type="protein sequence ID" value="OAB49017.1"/>
    <property type="molecule type" value="Genomic_DNA"/>
</dbReference>
<evidence type="ECO:0000313" key="1">
    <source>
        <dbReference type="EMBL" id="OAB49017.1"/>
    </source>
</evidence>
<dbReference type="STRING" id="29557.MGALLINA_02370"/>